<name>A0ABV0JHC8_9CYAN</name>
<keyword evidence="3" id="KW-1185">Reference proteome</keyword>
<evidence type="ECO:0000313" key="2">
    <source>
        <dbReference type="EMBL" id="MEP0820416.1"/>
    </source>
</evidence>
<dbReference type="Proteomes" id="UP001464891">
    <property type="component" value="Unassembled WGS sequence"/>
</dbReference>
<reference evidence="2 3" key="1">
    <citation type="submission" date="2022-04" db="EMBL/GenBank/DDBJ databases">
        <title>Positive selection, recombination, and allopatry shape intraspecific diversity of widespread and dominant cyanobacteria.</title>
        <authorList>
            <person name="Wei J."/>
            <person name="Shu W."/>
            <person name="Hu C."/>
        </authorList>
    </citation>
    <scope>NUCLEOTIDE SEQUENCE [LARGE SCALE GENOMIC DNA]</scope>
    <source>
        <strain evidence="2 3">GB2-A4</strain>
    </source>
</reference>
<organism evidence="2 3">
    <name type="scientific">Trichocoleus desertorum GB2-A4</name>
    <dbReference type="NCBI Taxonomy" id="2933944"/>
    <lineage>
        <taxon>Bacteria</taxon>
        <taxon>Bacillati</taxon>
        <taxon>Cyanobacteriota</taxon>
        <taxon>Cyanophyceae</taxon>
        <taxon>Leptolyngbyales</taxon>
        <taxon>Trichocoleusaceae</taxon>
        <taxon>Trichocoleus</taxon>
    </lineage>
</organism>
<gene>
    <name evidence="2" type="ORF">NC998_25275</name>
</gene>
<comment type="caution">
    <text evidence="2">The sequence shown here is derived from an EMBL/GenBank/DDBJ whole genome shotgun (WGS) entry which is preliminary data.</text>
</comment>
<evidence type="ECO:0000313" key="3">
    <source>
        <dbReference type="Proteomes" id="UP001464891"/>
    </source>
</evidence>
<sequence length="74" mass="8342">MGKVDNGRVSVNAYGVLGALAFPLLFKVFKPKRRLKPDDVDQTKLQLAQQIIQELVGFRFRFSLVLAEPSPQKL</sequence>
<keyword evidence="1" id="KW-0472">Membrane</keyword>
<protein>
    <recommendedName>
        <fullName evidence="4">Cytochrome P450</fullName>
    </recommendedName>
</protein>
<evidence type="ECO:0000256" key="1">
    <source>
        <dbReference type="SAM" id="Phobius"/>
    </source>
</evidence>
<feature type="transmembrane region" description="Helical" evidence="1">
    <location>
        <begin position="12"/>
        <end position="29"/>
    </location>
</feature>
<proteinExistence type="predicted"/>
<keyword evidence="1" id="KW-0812">Transmembrane</keyword>
<dbReference type="RefSeq" id="WP_190442124.1">
    <property type="nucleotide sequence ID" value="NZ_JAMPKM010000028.1"/>
</dbReference>
<dbReference type="EMBL" id="JAMPKM010000028">
    <property type="protein sequence ID" value="MEP0820416.1"/>
    <property type="molecule type" value="Genomic_DNA"/>
</dbReference>
<accession>A0ABV0JHC8</accession>
<keyword evidence="1" id="KW-1133">Transmembrane helix</keyword>
<evidence type="ECO:0008006" key="4">
    <source>
        <dbReference type="Google" id="ProtNLM"/>
    </source>
</evidence>